<feature type="domain" description="EamA" evidence="8">
    <location>
        <begin position="11"/>
        <end position="137"/>
    </location>
</feature>
<feature type="transmembrane region" description="Helical" evidence="7">
    <location>
        <begin position="147"/>
        <end position="169"/>
    </location>
</feature>
<evidence type="ECO:0000259" key="8">
    <source>
        <dbReference type="Pfam" id="PF00892"/>
    </source>
</evidence>
<dbReference type="InterPro" id="IPR000620">
    <property type="entry name" value="EamA_dom"/>
</dbReference>
<accession>A0A918GG65</accession>
<feature type="transmembrane region" description="Helical" evidence="7">
    <location>
        <begin position="64"/>
        <end position="82"/>
    </location>
</feature>
<evidence type="ECO:0000313" key="10">
    <source>
        <dbReference type="Proteomes" id="UP000606194"/>
    </source>
</evidence>
<feature type="transmembrane region" description="Helical" evidence="7">
    <location>
        <begin position="181"/>
        <end position="202"/>
    </location>
</feature>
<evidence type="ECO:0000256" key="5">
    <source>
        <dbReference type="ARBA" id="ARBA00023136"/>
    </source>
</evidence>
<dbReference type="InterPro" id="IPR037185">
    <property type="entry name" value="EmrE-like"/>
</dbReference>
<feature type="region of interest" description="Disordered" evidence="6">
    <location>
        <begin position="296"/>
        <end position="321"/>
    </location>
</feature>
<reference evidence="9" key="2">
    <citation type="submission" date="2020-09" db="EMBL/GenBank/DDBJ databases">
        <authorList>
            <person name="Sun Q."/>
            <person name="Ohkuma M."/>
        </authorList>
    </citation>
    <scope>NUCLEOTIDE SEQUENCE</scope>
    <source>
        <strain evidence="9">JCM 4386</strain>
    </source>
</reference>
<feature type="transmembrane region" description="Helical" evidence="7">
    <location>
        <begin position="214"/>
        <end position="235"/>
    </location>
</feature>
<keyword evidence="10" id="KW-1185">Reference proteome</keyword>
<dbReference type="PANTHER" id="PTHR32322:SF2">
    <property type="entry name" value="EAMA DOMAIN-CONTAINING PROTEIN"/>
    <property type="match status" value="1"/>
</dbReference>
<organism evidence="9 10">
    <name type="scientific">Streptomyces humidus</name>
    <dbReference type="NCBI Taxonomy" id="52259"/>
    <lineage>
        <taxon>Bacteria</taxon>
        <taxon>Bacillati</taxon>
        <taxon>Actinomycetota</taxon>
        <taxon>Actinomycetes</taxon>
        <taxon>Kitasatosporales</taxon>
        <taxon>Streptomycetaceae</taxon>
        <taxon>Streptomyces</taxon>
    </lineage>
</organism>
<gene>
    <name evidence="9" type="ORF">GCM10010269_81600</name>
</gene>
<feature type="transmembrane region" description="Helical" evidence="7">
    <location>
        <begin position="267"/>
        <end position="285"/>
    </location>
</feature>
<keyword evidence="4 7" id="KW-1133">Transmembrane helix</keyword>
<dbReference type="Proteomes" id="UP000606194">
    <property type="component" value="Unassembled WGS sequence"/>
</dbReference>
<keyword evidence="3 7" id="KW-0812">Transmembrane</keyword>
<evidence type="ECO:0000256" key="1">
    <source>
        <dbReference type="ARBA" id="ARBA00004141"/>
    </source>
</evidence>
<dbReference type="GO" id="GO:0016020">
    <property type="term" value="C:membrane"/>
    <property type="evidence" value="ECO:0007669"/>
    <property type="project" value="UniProtKB-SubCell"/>
</dbReference>
<feature type="transmembrane region" description="Helical" evidence="7">
    <location>
        <begin position="94"/>
        <end position="114"/>
    </location>
</feature>
<dbReference type="RefSeq" id="WP_190154376.1">
    <property type="nucleotide sequence ID" value="NZ_BMTL01000067.1"/>
</dbReference>
<dbReference type="AlphaFoldDB" id="A0A918GG65"/>
<evidence type="ECO:0000256" key="7">
    <source>
        <dbReference type="SAM" id="Phobius"/>
    </source>
</evidence>
<proteinExistence type="inferred from homology"/>
<evidence type="ECO:0000256" key="4">
    <source>
        <dbReference type="ARBA" id="ARBA00022989"/>
    </source>
</evidence>
<keyword evidence="5 7" id="KW-0472">Membrane</keyword>
<comment type="caution">
    <text evidence="9">The sequence shown here is derived from an EMBL/GenBank/DDBJ whole genome shotgun (WGS) entry which is preliminary data.</text>
</comment>
<dbReference type="PANTHER" id="PTHR32322">
    <property type="entry name" value="INNER MEMBRANE TRANSPORTER"/>
    <property type="match status" value="1"/>
</dbReference>
<reference evidence="9" key="1">
    <citation type="journal article" date="2014" name="Int. J. Syst. Evol. Microbiol.">
        <title>Complete genome sequence of Corynebacterium casei LMG S-19264T (=DSM 44701T), isolated from a smear-ripened cheese.</title>
        <authorList>
            <consortium name="US DOE Joint Genome Institute (JGI-PGF)"/>
            <person name="Walter F."/>
            <person name="Albersmeier A."/>
            <person name="Kalinowski J."/>
            <person name="Ruckert C."/>
        </authorList>
    </citation>
    <scope>NUCLEOTIDE SEQUENCE</scope>
    <source>
        <strain evidence="9">JCM 4386</strain>
    </source>
</reference>
<feature type="transmembrane region" description="Helical" evidence="7">
    <location>
        <begin position="12"/>
        <end position="30"/>
    </location>
</feature>
<comment type="similarity">
    <text evidence="2">Belongs to the EamA transporter family.</text>
</comment>
<feature type="transmembrane region" description="Helical" evidence="7">
    <location>
        <begin position="242"/>
        <end position="261"/>
    </location>
</feature>
<comment type="subcellular location">
    <subcellularLocation>
        <location evidence="1">Membrane</location>
        <topology evidence="1">Multi-pass membrane protein</topology>
    </subcellularLocation>
</comment>
<feature type="transmembrane region" description="Helical" evidence="7">
    <location>
        <begin position="121"/>
        <end position="141"/>
    </location>
</feature>
<dbReference type="EMBL" id="BMTL01000067">
    <property type="protein sequence ID" value="GGS30737.1"/>
    <property type="molecule type" value="Genomic_DNA"/>
</dbReference>
<protein>
    <submittedName>
        <fullName evidence="9">Multidrug transporter</fullName>
    </submittedName>
</protein>
<dbReference type="SUPFAM" id="SSF103481">
    <property type="entry name" value="Multidrug resistance efflux transporter EmrE"/>
    <property type="match status" value="2"/>
</dbReference>
<evidence type="ECO:0000256" key="3">
    <source>
        <dbReference type="ARBA" id="ARBA00022692"/>
    </source>
</evidence>
<sequence>MKSGALLRLSGLSLLWGSVFLWIKISGYGFSPVEMVFVRLVLGAAVLMAIGLSRGQRPPRDRRLLGHMAVAALLGNAVPWLLFAQGEVTGSSNVAGIISGTGPVWTLGAAVLLGSEKRLGAARILGMAVGLLGVVLVAAPWSPGTHVSTSSVICFVLGAVSFGSSFAYVGRFLAGRGIPVFMLAGGQLTIAAVLTLFAVPFIGLEPVEWRTDSVIALIILGVVCTGFAVLLNTVIITKDGPAAAATVIYLMTVVSVVLGAAFLGESLGWSVLLGTAAVLVAIALLRRKPVDKPAQQAVATPAGATPAGAPAPAKGLTAGAQ</sequence>
<dbReference type="InterPro" id="IPR050638">
    <property type="entry name" value="AA-Vitamin_Transporters"/>
</dbReference>
<evidence type="ECO:0000256" key="2">
    <source>
        <dbReference type="ARBA" id="ARBA00007362"/>
    </source>
</evidence>
<feature type="domain" description="EamA" evidence="8">
    <location>
        <begin position="151"/>
        <end position="285"/>
    </location>
</feature>
<evidence type="ECO:0000256" key="6">
    <source>
        <dbReference type="SAM" id="MobiDB-lite"/>
    </source>
</evidence>
<feature type="transmembrane region" description="Helical" evidence="7">
    <location>
        <begin position="36"/>
        <end position="52"/>
    </location>
</feature>
<dbReference type="Pfam" id="PF00892">
    <property type="entry name" value="EamA"/>
    <property type="match status" value="2"/>
</dbReference>
<evidence type="ECO:0000313" key="9">
    <source>
        <dbReference type="EMBL" id="GGS30737.1"/>
    </source>
</evidence>
<name>A0A918GG65_9ACTN</name>